<feature type="transmembrane region" description="Helical" evidence="7">
    <location>
        <begin position="332"/>
        <end position="352"/>
    </location>
</feature>
<keyword evidence="7" id="KW-1133">Transmembrane helix</keyword>
<sequence>MSEKNIFQSQYLETDVEVSGVEDLLEKIAEICLKNNICEDKTELIKKIKEREELTSTGFENGIAIPHTRFKDIKKSAVLFIRLKKGIDWKAMDGNVSDKFFCILVPENENVGDEHLKILGILANKLLDDKFINILSTEKNKNNLFKTINNIFNDEDKKETPKVVESTNSKKDFYVAVSACTFGLAHTYLAEQKLIKFAKENDFEIKVETHGARGDQNIITEEDLKKAKGVLIAVDKNLDLKHIKHENIYRTRTIDAIKNTDKCFEILKGNIKINKTKASIDNFFKLKLHQSASFAAGKTYNIIRLFALIIAIMVFAYKINDESKFLIDSLNLLKYLAIPGIPLIAAFLTFSFTKSEGTASAVGGSLFAITVYKNINYFNNDLIKPIASIGIMGAIIITLFAVLYHLYIYKLNSKIFAKNRKLNGGFKWFLQIMLVMLVLVIVFYSFDSISFANNFLFEHIIKLDNDHWWFRTIMATMFFALMVTDMGGPLNKWAITFSALFFIDSFAISPLNPWMTPLTAQVIAISTPGIAIWVRGLILKNKLTSKELELSKTAGKQGFNGISEGALWTLEKYKWKAYLSNYILALYCGFIIGIFHIQTFGGYNNILGVFFGFSTDNFLQLCGFDLPSFNIGFLILTLSSPIFGGIISTLALRNSNENKVKNEKRIQKI</sequence>
<dbReference type="NCBIfam" id="TIGR00829">
    <property type="entry name" value="FRU"/>
    <property type="match status" value="1"/>
</dbReference>
<feature type="transmembrane region" description="Helical" evidence="7">
    <location>
        <begin position="582"/>
        <end position="611"/>
    </location>
</feature>
<protein>
    <submittedName>
        <fullName evidence="10">PTS system, fructose-specific IIA component</fullName>
    </submittedName>
</protein>
<dbReference type="InterPro" id="IPR050864">
    <property type="entry name" value="Bacterial_PTS_Sugar_Transport"/>
</dbReference>
<dbReference type="InterPro" id="IPR036095">
    <property type="entry name" value="PTS_EIIB-like_sf"/>
</dbReference>
<feature type="transmembrane region" description="Helical" evidence="7">
    <location>
        <begin position="302"/>
        <end position="320"/>
    </location>
</feature>
<keyword evidence="1" id="KW-0813">Transport</keyword>
<dbReference type="InterPro" id="IPR003353">
    <property type="entry name" value="PTS_IIB_fruc"/>
</dbReference>
<evidence type="ECO:0000256" key="6">
    <source>
        <dbReference type="ARBA" id="ARBA00022777"/>
    </source>
</evidence>
<keyword evidence="3" id="KW-0762">Sugar transport</keyword>
<dbReference type="Gene3D" id="3.40.930.10">
    <property type="entry name" value="Mannitol-specific EII, Chain A"/>
    <property type="match status" value="1"/>
</dbReference>
<keyword evidence="11" id="KW-1185">Reference proteome</keyword>
<dbReference type="InterPro" id="IPR004715">
    <property type="entry name" value="PTS_IIA_fruc"/>
</dbReference>
<dbReference type="PROSITE" id="PS51094">
    <property type="entry name" value="PTS_EIIA_TYPE_2"/>
    <property type="match status" value="1"/>
</dbReference>
<dbReference type="KEGG" id="salx:SALLE_v1c03120"/>
<accession>A0A345Z307</accession>
<dbReference type="SUPFAM" id="SSF55804">
    <property type="entry name" value="Phoshotransferase/anion transport protein"/>
    <property type="match status" value="1"/>
</dbReference>
<evidence type="ECO:0000313" key="10">
    <source>
        <dbReference type="EMBL" id="AXK50986.1"/>
    </source>
</evidence>
<evidence type="ECO:0000256" key="2">
    <source>
        <dbReference type="ARBA" id="ARBA00022553"/>
    </source>
</evidence>
<keyword evidence="4" id="KW-0808">Transferase</keyword>
<gene>
    <name evidence="10" type="primary">fruB</name>
    <name evidence="10" type="ORF">SALLE_v1c03120</name>
</gene>
<dbReference type="PANTHER" id="PTHR30505">
    <property type="entry name" value="FRUCTOSE-LIKE PERMEASE"/>
    <property type="match status" value="1"/>
</dbReference>
<dbReference type="EMBL" id="CP031376">
    <property type="protein sequence ID" value="AXK50986.1"/>
    <property type="molecule type" value="Genomic_DNA"/>
</dbReference>
<dbReference type="OrthoDB" id="9782569at2"/>
<proteinExistence type="predicted"/>
<dbReference type="InterPro" id="IPR013011">
    <property type="entry name" value="PTS_EIIB_2"/>
</dbReference>
<feature type="domain" description="PTS EIIB type-2" evidence="9">
    <location>
        <begin position="174"/>
        <end position="269"/>
    </location>
</feature>
<dbReference type="SUPFAM" id="SSF52794">
    <property type="entry name" value="PTS system IIB component-like"/>
    <property type="match status" value="1"/>
</dbReference>
<feature type="transmembrane region" description="Helical" evidence="7">
    <location>
        <begin position="428"/>
        <end position="446"/>
    </location>
</feature>
<evidence type="ECO:0000256" key="7">
    <source>
        <dbReference type="SAM" id="Phobius"/>
    </source>
</evidence>
<feature type="domain" description="PTS EIIA type-2" evidence="8">
    <location>
        <begin position="5"/>
        <end position="151"/>
    </location>
</feature>
<evidence type="ECO:0000259" key="8">
    <source>
        <dbReference type="PROSITE" id="PS51094"/>
    </source>
</evidence>
<dbReference type="GO" id="GO:0005886">
    <property type="term" value="C:plasma membrane"/>
    <property type="evidence" value="ECO:0007669"/>
    <property type="project" value="TreeGrafter"/>
</dbReference>
<keyword evidence="6" id="KW-0418">Kinase</keyword>
<dbReference type="Pfam" id="PF00359">
    <property type="entry name" value="PTS_EIIA_2"/>
    <property type="match status" value="1"/>
</dbReference>
<feature type="transmembrane region" description="Helical" evidence="7">
    <location>
        <begin position="386"/>
        <end position="407"/>
    </location>
</feature>
<feature type="transmembrane region" description="Helical" evidence="7">
    <location>
        <begin position="518"/>
        <end position="538"/>
    </location>
</feature>
<dbReference type="Gene3D" id="3.40.50.2300">
    <property type="match status" value="1"/>
</dbReference>
<dbReference type="CDD" id="cd00211">
    <property type="entry name" value="PTS_IIA_fru"/>
    <property type="match status" value="1"/>
</dbReference>
<dbReference type="AlphaFoldDB" id="A0A345Z307"/>
<organism evidence="10 11">
    <name type="scientific">Spiroplasma alleghenense</name>
    <dbReference type="NCBI Taxonomy" id="216931"/>
    <lineage>
        <taxon>Bacteria</taxon>
        <taxon>Bacillati</taxon>
        <taxon>Mycoplasmatota</taxon>
        <taxon>Mollicutes</taxon>
        <taxon>Entomoplasmatales</taxon>
        <taxon>Spiroplasmataceae</taxon>
        <taxon>Spiroplasma</taxon>
    </lineage>
</organism>
<name>A0A345Z307_9MOLU</name>
<evidence type="ECO:0000259" key="9">
    <source>
        <dbReference type="PROSITE" id="PS51099"/>
    </source>
</evidence>
<evidence type="ECO:0000256" key="5">
    <source>
        <dbReference type="ARBA" id="ARBA00022683"/>
    </source>
</evidence>
<dbReference type="GO" id="GO:0016301">
    <property type="term" value="F:kinase activity"/>
    <property type="evidence" value="ECO:0007669"/>
    <property type="project" value="UniProtKB-KW"/>
</dbReference>
<feature type="transmembrane region" description="Helical" evidence="7">
    <location>
        <begin position="468"/>
        <end position="486"/>
    </location>
</feature>
<dbReference type="NCBIfam" id="TIGR00848">
    <property type="entry name" value="fruA"/>
    <property type="match status" value="1"/>
</dbReference>
<dbReference type="GO" id="GO:0022877">
    <property type="term" value="F:protein-N(PI)-phosphohistidine-fructose phosphotransferase system transporter activity"/>
    <property type="evidence" value="ECO:0007669"/>
    <property type="project" value="InterPro"/>
</dbReference>
<dbReference type="InterPro" id="IPR016152">
    <property type="entry name" value="PTrfase/Anion_transptr"/>
</dbReference>
<evidence type="ECO:0000313" key="11">
    <source>
        <dbReference type="Proteomes" id="UP000254792"/>
    </source>
</evidence>
<dbReference type="InterPro" id="IPR003501">
    <property type="entry name" value="PTS_EIIB_2/3"/>
</dbReference>
<dbReference type="Pfam" id="PF02302">
    <property type="entry name" value="PTS_IIB"/>
    <property type="match status" value="1"/>
</dbReference>
<evidence type="ECO:0000256" key="4">
    <source>
        <dbReference type="ARBA" id="ARBA00022679"/>
    </source>
</evidence>
<reference evidence="10 11" key="1">
    <citation type="submission" date="2018-07" db="EMBL/GenBank/DDBJ databases">
        <title>Complete genome sequence of Spiroplasma alleghenense PLHS-1 (ATCC 51752).</title>
        <authorList>
            <person name="Chou L."/>
            <person name="Lee T.-Y."/>
            <person name="Tsai Y.-M."/>
            <person name="Kuo C.-H."/>
        </authorList>
    </citation>
    <scope>NUCLEOTIDE SEQUENCE [LARGE SCALE GENOMIC DNA]</scope>
    <source>
        <strain evidence="10 11">PLHS-1</strain>
    </source>
</reference>
<dbReference type="PANTHER" id="PTHR30505:SF0">
    <property type="entry name" value="FRUCTOSE-LIKE PTS SYSTEM EIIBC COMPONENT-RELATED"/>
    <property type="match status" value="1"/>
</dbReference>
<dbReference type="RefSeq" id="WP_115557903.1">
    <property type="nucleotide sequence ID" value="NZ_CP031376.1"/>
</dbReference>
<dbReference type="InterPro" id="IPR002178">
    <property type="entry name" value="PTS_EIIA_type-2_dom"/>
</dbReference>
<dbReference type="CDD" id="cd05569">
    <property type="entry name" value="PTS_IIB_fructose"/>
    <property type="match status" value="1"/>
</dbReference>
<dbReference type="GO" id="GO:0009401">
    <property type="term" value="P:phosphoenolpyruvate-dependent sugar phosphotransferase system"/>
    <property type="evidence" value="ECO:0007669"/>
    <property type="project" value="UniProtKB-KW"/>
</dbReference>
<keyword evidence="7" id="KW-0812">Transmembrane</keyword>
<feature type="transmembrane region" description="Helical" evidence="7">
    <location>
        <begin position="631"/>
        <end position="652"/>
    </location>
</feature>
<evidence type="ECO:0000256" key="1">
    <source>
        <dbReference type="ARBA" id="ARBA00022448"/>
    </source>
</evidence>
<keyword evidence="2" id="KW-0597">Phosphoprotein</keyword>
<keyword evidence="7" id="KW-0472">Membrane</keyword>
<dbReference type="PROSITE" id="PS51099">
    <property type="entry name" value="PTS_EIIB_TYPE_2"/>
    <property type="match status" value="1"/>
</dbReference>
<keyword evidence="5" id="KW-0598">Phosphotransferase system</keyword>
<dbReference type="Proteomes" id="UP000254792">
    <property type="component" value="Chromosome"/>
</dbReference>
<evidence type="ECO:0000256" key="3">
    <source>
        <dbReference type="ARBA" id="ARBA00022597"/>
    </source>
</evidence>
<dbReference type="GO" id="GO:0090563">
    <property type="term" value="F:protein-phosphocysteine-sugar phosphotransferase activity"/>
    <property type="evidence" value="ECO:0007669"/>
    <property type="project" value="TreeGrafter"/>
</dbReference>